<dbReference type="GO" id="GO:0006412">
    <property type="term" value="P:translation"/>
    <property type="evidence" value="ECO:0007669"/>
    <property type="project" value="InterPro"/>
</dbReference>
<dbReference type="NCBIfam" id="TIGR01079">
    <property type="entry name" value="rplX_bact"/>
    <property type="match status" value="1"/>
</dbReference>
<dbReference type="GO" id="GO:0005840">
    <property type="term" value="C:ribosome"/>
    <property type="evidence" value="ECO:0007669"/>
    <property type="project" value="UniProtKB-KW"/>
</dbReference>
<dbReference type="GO" id="GO:0003735">
    <property type="term" value="F:structural constituent of ribosome"/>
    <property type="evidence" value="ECO:0007669"/>
    <property type="project" value="InterPro"/>
</dbReference>
<feature type="domain" description="KOW" evidence="7">
    <location>
        <begin position="2"/>
        <end position="29"/>
    </location>
</feature>
<dbReference type="InterPro" id="IPR005825">
    <property type="entry name" value="Ribosomal_uL24_CS"/>
</dbReference>
<dbReference type="CDD" id="cd06089">
    <property type="entry name" value="KOW_RPL26"/>
    <property type="match status" value="1"/>
</dbReference>
<dbReference type="GO" id="GO:0003723">
    <property type="term" value="F:RNA binding"/>
    <property type="evidence" value="ECO:0007669"/>
    <property type="project" value="InterPro"/>
</dbReference>
<reference evidence="8 9" key="1">
    <citation type="journal article" date="2015" name="Nature">
        <title>rRNA introns, odd ribosomes, and small enigmatic genomes across a large radiation of phyla.</title>
        <authorList>
            <person name="Brown C.T."/>
            <person name="Hug L.A."/>
            <person name="Thomas B.C."/>
            <person name="Sharon I."/>
            <person name="Castelle C.J."/>
            <person name="Singh A."/>
            <person name="Wilkins M.J."/>
            <person name="Williams K.H."/>
            <person name="Banfield J.F."/>
        </authorList>
    </citation>
    <scope>NUCLEOTIDE SEQUENCE [LARGE SCALE GENOMIC DNA]</scope>
</reference>
<evidence type="ECO:0000256" key="6">
    <source>
        <dbReference type="RuleBase" id="RU003477"/>
    </source>
</evidence>
<name>A0A0G1WR95_9BACT</name>
<dbReference type="InterPro" id="IPR057264">
    <property type="entry name" value="Ribosomal_uL24_C"/>
</dbReference>
<keyword evidence="3 6" id="KW-0687">Ribonucleoprotein</keyword>
<organism evidence="8 9">
    <name type="scientific">Candidatus Adlerbacteria bacterium GW2011_GWC1_50_9</name>
    <dbReference type="NCBI Taxonomy" id="1618608"/>
    <lineage>
        <taxon>Bacteria</taxon>
        <taxon>Candidatus Adleribacteriota</taxon>
    </lineage>
</organism>
<evidence type="ECO:0000313" key="9">
    <source>
        <dbReference type="Proteomes" id="UP000034201"/>
    </source>
</evidence>
<evidence type="ECO:0000256" key="2">
    <source>
        <dbReference type="ARBA" id="ARBA00022980"/>
    </source>
</evidence>
<dbReference type="EMBL" id="LCQQ01000009">
    <property type="protein sequence ID" value="KKW21306.1"/>
    <property type="molecule type" value="Genomic_DNA"/>
</dbReference>
<keyword evidence="2 6" id="KW-0689">Ribosomal protein</keyword>
<comment type="caution">
    <text evidence="8">The sequence shown here is derived from an EMBL/GenBank/DDBJ whole genome shotgun (WGS) entry which is preliminary data.</text>
</comment>
<feature type="non-terminal residue" evidence="8">
    <location>
        <position position="101"/>
    </location>
</feature>
<dbReference type="AlphaFoldDB" id="A0A0G1WR95"/>
<protein>
    <recommendedName>
        <fullName evidence="4">Large ribosomal subunit protein uL24</fullName>
    </recommendedName>
    <alternativeName>
        <fullName evidence="5">50S ribosomal protein L24</fullName>
    </alternativeName>
</protein>
<sequence>MNLKKGDKVKIISGNDRGKEGKILEVFPEDGRIMVDGVNIKKKHARPRRQGQKGERIEKPAPFEASRAMIVCGACGGATRIGIRLEGGKKVRECKKCKGDI</sequence>
<dbReference type="SUPFAM" id="SSF50104">
    <property type="entry name" value="Translation proteins SH3-like domain"/>
    <property type="match status" value="1"/>
</dbReference>
<dbReference type="InterPro" id="IPR003256">
    <property type="entry name" value="Ribosomal_uL24"/>
</dbReference>
<dbReference type="GO" id="GO:1990904">
    <property type="term" value="C:ribonucleoprotein complex"/>
    <property type="evidence" value="ECO:0007669"/>
    <property type="project" value="UniProtKB-KW"/>
</dbReference>
<dbReference type="Gene3D" id="2.30.30.30">
    <property type="match status" value="1"/>
</dbReference>
<evidence type="ECO:0000256" key="4">
    <source>
        <dbReference type="ARBA" id="ARBA00035206"/>
    </source>
</evidence>
<evidence type="ECO:0000256" key="5">
    <source>
        <dbReference type="ARBA" id="ARBA00035478"/>
    </source>
</evidence>
<evidence type="ECO:0000256" key="3">
    <source>
        <dbReference type="ARBA" id="ARBA00023274"/>
    </source>
</evidence>
<dbReference type="SMART" id="SM00739">
    <property type="entry name" value="KOW"/>
    <property type="match status" value="1"/>
</dbReference>
<dbReference type="InterPro" id="IPR005824">
    <property type="entry name" value="KOW"/>
</dbReference>
<evidence type="ECO:0000256" key="1">
    <source>
        <dbReference type="ARBA" id="ARBA00010618"/>
    </source>
</evidence>
<dbReference type="PANTHER" id="PTHR12903">
    <property type="entry name" value="MITOCHONDRIAL RIBOSOMAL PROTEIN L24"/>
    <property type="match status" value="1"/>
</dbReference>
<accession>A0A0G1WR95</accession>
<dbReference type="InterPro" id="IPR014722">
    <property type="entry name" value="Rib_uL2_dom2"/>
</dbReference>
<dbReference type="InterPro" id="IPR041988">
    <property type="entry name" value="Ribosomal_uL24_KOW"/>
</dbReference>
<gene>
    <name evidence="8" type="ORF">UY61_C0009G0001</name>
</gene>
<dbReference type="Pfam" id="PF00467">
    <property type="entry name" value="KOW"/>
    <property type="match status" value="1"/>
</dbReference>
<dbReference type="PROSITE" id="PS01108">
    <property type="entry name" value="RIBOSOMAL_L24"/>
    <property type="match status" value="1"/>
</dbReference>
<evidence type="ECO:0000259" key="7">
    <source>
        <dbReference type="SMART" id="SM00739"/>
    </source>
</evidence>
<proteinExistence type="inferred from homology"/>
<dbReference type="HAMAP" id="MF_01326_B">
    <property type="entry name" value="Ribosomal_uL24_B"/>
    <property type="match status" value="1"/>
</dbReference>
<dbReference type="InterPro" id="IPR008991">
    <property type="entry name" value="Translation_prot_SH3-like_sf"/>
</dbReference>
<dbReference type="Pfam" id="PF17136">
    <property type="entry name" value="ribosomal_L24"/>
    <property type="match status" value="1"/>
</dbReference>
<evidence type="ECO:0000313" key="8">
    <source>
        <dbReference type="EMBL" id="KKW21306.1"/>
    </source>
</evidence>
<comment type="similarity">
    <text evidence="1 6">Belongs to the universal ribosomal protein uL24 family.</text>
</comment>
<dbReference type="Proteomes" id="UP000034201">
    <property type="component" value="Unassembled WGS sequence"/>
</dbReference>